<name>A0ABR2HYC9_9EUKA</name>
<reference evidence="5 6" key="1">
    <citation type="submission" date="2024-04" db="EMBL/GenBank/DDBJ databases">
        <title>Tritrichomonas musculus Genome.</title>
        <authorList>
            <person name="Alves-Ferreira E."/>
            <person name="Grigg M."/>
            <person name="Lorenzi H."/>
            <person name="Galac M."/>
        </authorList>
    </citation>
    <scope>NUCLEOTIDE SEQUENCE [LARGE SCALE GENOMIC DNA]</scope>
    <source>
        <strain evidence="5 6">EAF2021</strain>
    </source>
</reference>
<keyword evidence="1" id="KW-0677">Repeat</keyword>
<feature type="region of interest" description="Disordered" evidence="3">
    <location>
        <begin position="161"/>
        <end position="235"/>
    </location>
</feature>
<dbReference type="InterPro" id="IPR018247">
    <property type="entry name" value="EF_Hand_1_Ca_BS"/>
</dbReference>
<dbReference type="PANTHER" id="PTHR23048">
    <property type="entry name" value="MYOSIN LIGHT CHAIN 1, 3"/>
    <property type="match status" value="1"/>
</dbReference>
<evidence type="ECO:0000313" key="6">
    <source>
        <dbReference type="Proteomes" id="UP001470230"/>
    </source>
</evidence>
<dbReference type="Pfam" id="PF13499">
    <property type="entry name" value="EF-hand_7"/>
    <property type="match status" value="1"/>
</dbReference>
<dbReference type="Proteomes" id="UP001470230">
    <property type="component" value="Unassembled WGS sequence"/>
</dbReference>
<dbReference type="InterPro" id="IPR011992">
    <property type="entry name" value="EF-hand-dom_pair"/>
</dbReference>
<dbReference type="PANTHER" id="PTHR23048:SF0">
    <property type="entry name" value="CALMODULIN LIKE 3"/>
    <property type="match status" value="1"/>
</dbReference>
<dbReference type="PROSITE" id="PS00018">
    <property type="entry name" value="EF_HAND_1"/>
    <property type="match status" value="1"/>
</dbReference>
<organism evidence="5 6">
    <name type="scientific">Tritrichomonas musculus</name>
    <dbReference type="NCBI Taxonomy" id="1915356"/>
    <lineage>
        <taxon>Eukaryota</taxon>
        <taxon>Metamonada</taxon>
        <taxon>Parabasalia</taxon>
        <taxon>Tritrichomonadida</taxon>
        <taxon>Tritrichomonadidae</taxon>
        <taxon>Tritrichomonas</taxon>
    </lineage>
</organism>
<dbReference type="SMART" id="SM00054">
    <property type="entry name" value="EFh"/>
    <property type="match status" value="2"/>
</dbReference>
<accession>A0ABR2HYC9</accession>
<comment type="caution">
    <text evidence="5">The sequence shown here is derived from an EMBL/GenBank/DDBJ whole genome shotgun (WGS) entry which is preliminary data.</text>
</comment>
<evidence type="ECO:0000259" key="4">
    <source>
        <dbReference type="PROSITE" id="PS50222"/>
    </source>
</evidence>
<dbReference type="PROSITE" id="PS50222">
    <property type="entry name" value="EF_HAND_2"/>
    <property type="match status" value="2"/>
</dbReference>
<evidence type="ECO:0000256" key="1">
    <source>
        <dbReference type="ARBA" id="ARBA00022737"/>
    </source>
</evidence>
<proteinExistence type="predicted"/>
<protein>
    <submittedName>
        <fullName evidence="5">Calmodulin-like 3</fullName>
    </submittedName>
</protein>
<dbReference type="InterPro" id="IPR002048">
    <property type="entry name" value="EF_hand_dom"/>
</dbReference>
<keyword evidence="2" id="KW-0106">Calcium</keyword>
<evidence type="ECO:0000256" key="3">
    <source>
        <dbReference type="SAM" id="MobiDB-lite"/>
    </source>
</evidence>
<dbReference type="EMBL" id="JAPFFF010000021">
    <property type="protein sequence ID" value="KAK8854408.1"/>
    <property type="molecule type" value="Genomic_DNA"/>
</dbReference>
<feature type="domain" description="EF-hand" evidence="4">
    <location>
        <begin position="86"/>
        <end position="121"/>
    </location>
</feature>
<dbReference type="SUPFAM" id="SSF47473">
    <property type="entry name" value="EF-hand"/>
    <property type="match status" value="1"/>
</dbReference>
<dbReference type="InterPro" id="IPR050230">
    <property type="entry name" value="CALM/Myosin/TropC-like"/>
</dbReference>
<keyword evidence="6" id="KW-1185">Reference proteome</keyword>
<evidence type="ECO:0000256" key="2">
    <source>
        <dbReference type="ARBA" id="ARBA00022837"/>
    </source>
</evidence>
<gene>
    <name evidence="5" type="ORF">M9Y10_016970</name>
</gene>
<evidence type="ECO:0000313" key="5">
    <source>
        <dbReference type="EMBL" id="KAK8854408.1"/>
    </source>
</evidence>
<dbReference type="Gene3D" id="1.10.238.10">
    <property type="entry name" value="EF-hand"/>
    <property type="match status" value="1"/>
</dbReference>
<feature type="compositionally biased region" description="Basic and acidic residues" evidence="3">
    <location>
        <begin position="226"/>
        <end position="235"/>
    </location>
</feature>
<sequence>MTTKSNQQTIEIDNLEKLRECFIEFDEDGDDLVQTTKLGSMIEYLHFPLPDDFVEKTFIQFQLKENQKFTFDKFCEFLEPRHRNTQTWQKLHDAFQVFDNNGNGKISISDLSEILTTFGNVFTSDEVNHMKAISKPDENDLIDINLITDLLVDDMLDNLEEEEEEENDNDDTQVNNNLTEQSSNQRKDNSDHREEYSNYKESSNYKDYDHVEKEYVEYEEEEEEVIDNKEFDERKKEEEIIDFNNNEEEFYGGQ</sequence>
<feature type="domain" description="EF-hand" evidence="4">
    <location>
        <begin position="13"/>
        <end position="48"/>
    </location>
</feature>
<feature type="compositionally biased region" description="Acidic residues" evidence="3">
    <location>
        <begin position="161"/>
        <end position="171"/>
    </location>
</feature>
<feature type="compositionally biased region" description="Basic and acidic residues" evidence="3">
    <location>
        <begin position="185"/>
        <end position="216"/>
    </location>
</feature>